<dbReference type="GO" id="GO:0006396">
    <property type="term" value="P:RNA processing"/>
    <property type="evidence" value="ECO:0007669"/>
    <property type="project" value="InterPro"/>
</dbReference>
<accession>Q4UB81</accession>
<dbReference type="EMBL" id="CR940352">
    <property type="protein sequence ID" value="CAI75920.1"/>
    <property type="molecule type" value="Genomic_DNA"/>
</dbReference>
<dbReference type="RefSeq" id="XP_955396.1">
    <property type="nucleotide sequence ID" value="XM_950303.1"/>
</dbReference>
<evidence type="ECO:0000313" key="2">
    <source>
        <dbReference type="Proteomes" id="UP000001950"/>
    </source>
</evidence>
<name>Q4UB81_THEAN</name>
<gene>
    <name evidence="1" type="ORF">TA17820</name>
</gene>
<dbReference type="InParanoid" id="Q4UB81"/>
<reference evidence="1 2" key="1">
    <citation type="journal article" date="2005" name="Science">
        <title>Genome of the host-cell transforming parasite Theileria annulata compared with T. parva.</title>
        <authorList>
            <person name="Pain A."/>
            <person name="Renauld H."/>
            <person name="Berriman M."/>
            <person name="Murphy L."/>
            <person name="Yeats C.A."/>
            <person name="Weir W."/>
            <person name="Kerhornou A."/>
            <person name="Aslett M."/>
            <person name="Bishop R."/>
            <person name="Bouchier C."/>
            <person name="Cochet M."/>
            <person name="Coulson R.M.R."/>
            <person name="Cronin A."/>
            <person name="de Villiers E.P."/>
            <person name="Fraser A."/>
            <person name="Fosker N."/>
            <person name="Gardner M."/>
            <person name="Goble A."/>
            <person name="Griffiths-Jones S."/>
            <person name="Harris D.E."/>
            <person name="Katzer F."/>
            <person name="Larke N."/>
            <person name="Lord A."/>
            <person name="Maser P."/>
            <person name="McKellar S."/>
            <person name="Mooney P."/>
            <person name="Morton F."/>
            <person name="Nene V."/>
            <person name="O'Neil S."/>
            <person name="Price C."/>
            <person name="Quail M.A."/>
            <person name="Rabbinowitsch E."/>
            <person name="Rawlings N.D."/>
            <person name="Rutter S."/>
            <person name="Saunders D."/>
            <person name="Seeger K."/>
            <person name="Shah T."/>
            <person name="Squares R."/>
            <person name="Squares S."/>
            <person name="Tivey A."/>
            <person name="Walker A.R."/>
            <person name="Woodward J."/>
            <person name="Dobbelaere D.A.E."/>
            <person name="Langsley G."/>
            <person name="Rajandream M.A."/>
            <person name="McKeever D."/>
            <person name="Shiels B."/>
            <person name="Tait A."/>
            <person name="Barrell B.G."/>
            <person name="Hall N."/>
        </authorList>
    </citation>
    <scope>NUCLEOTIDE SEQUENCE [LARGE SCALE GENOMIC DNA]</scope>
    <source>
        <strain evidence="2">Ankara</strain>
    </source>
</reference>
<dbReference type="Proteomes" id="UP000001950">
    <property type="component" value="Chromosome 3"/>
</dbReference>
<sequence length="131" mass="15480">MISDKVLLNGKDPHELRIDFLINSSILLSNKLPSVSHSLMRNSICFLKDSKRELSNNDYLNICKRCGVVFTPCVNLEVRCVKNDKRARKRTKKLFKRDFKNLDTFKKNKNNLKQNLYYKNRMVIWTELLLS</sequence>
<dbReference type="Pfam" id="PF04032">
    <property type="entry name" value="Rpr2"/>
    <property type="match status" value="1"/>
</dbReference>
<dbReference type="AlphaFoldDB" id="Q4UB81"/>
<evidence type="ECO:0000313" key="1">
    <source>
        <dbReference type="EMBL" id="CAI75920.1"/>
    </source>
</evidence>
<dbReference type="InterPro" id="IPR007175">
    <property type="entry name" value="Rpr2/Snm1/Rpp21"/>
</dbReference>
<dbReference type="eggNOG" id="ENOG502QWY8">
    <property type="taxonomic scope" value="Eukaryota"/>
</dbReference>
<proteinExistence type="predicted"/>
<protein>
    <submittedName>
        <fullName evidence="1">Uncharacterized protein</fullName>
    </submittedName>
</protein>
<dbReference type="GeneID" id="3864983"/>
<dbReference type="KEGG" id="tan:TA17820"/>
<dbReference type="VEuPathDB" id="PiroplasmaDB:TA17820"/>
<keyword evidence="2" id="KW-1185">Reference proteome</keyword>
<dbReference type="OMA" id="NDYLNIC"/>
<dbReference type="OrthoDB" id="10605452at2759"/>
<organism evidence="1 2">
    <name type="scientific">Theileria annulata</name>
    <dbReference type="NCBI Taxonomy" id="5874"/>
    <lineage>
        <taxon>Eukaryota</taxon>
        <taxon>Sar</taxon>
        <taxon>Alveolata</taxon>
        <taxon>Apicomplexa</taxon>
        <taxon>Aconoidasida</taxon>
        <taxon>Piroplasmida</taxon>
        <taxon>Theileriidae</taxon>
        <taxon>Theileria</taxon>
    </lineage>
</organism>